<evidence type="ECO:0000256" key="1">
    <source>
        <dbReference type="ARBA" id="ARBA00022679"/>
    </source>
</evidence>
<keyword evidence="1" id="KW-0808">Transferase</keyword>
<dbReference type="AlphaFoldDB" id="A0A523YPS2"/>
<dbReference type="PANTHER" id="PTHR42774">
    <property type="entry name" value="PHOSPHOTRANSFERASE SYSTEM TRANSPORT PROTEIN"/>
    <property type="match status" value="1"/>
</dbReference>
<dbReference type="Proteomes" id="UP000316925">
    <property type="component" value="Unassembled WGS sequence"/>
</dbReference>
<dbReference type="InterPro" id="IPR011611">
    <property type="entry name" value="PfkB_dom"/>
</dbReference>
<dbReference type="InterPro" id="IPR052562">
    <property type="entry name" value="Ketohexokinase-related"/>
</dbReference>
<dbReference type="SUPFAM" id="SSF53613">
    <property type="entry name" value="Ribokinase-like"/>
    <property type="match status" value="1"/>
</dbReference>
<dbReference type="InterPro" id="IPR029056">
    <property type="entry name" value="Ribokinase-like"/>
</dbReference>
<dbReference type="PRINTS" id="PR00990">
    <property type="entry name" value="RIBOKINASE"/>
</dbReference>
<proteinExistence type="predicted"/>
<gene>
    <name evidence="4" type="ORF">E3J33_01710</name>
</gene>
<protein>
    <submittedName>
        <fullName evidence="4">Carbohydrate kinase</fullName>
    </submittedName>
</protein>
<name>A0A523YPS2_UNCAE</name>
<dbReference type="GO" id="GO:0016301">
    <property type="term" value="F:kinase activity"/>
    <property type="evidence" value="ECO:0007669"/>
    <property type="project" value="UniProtKB-KW"/>
</dbReference>
<evidence type="ECO:0000259" key="3">
    <source>
        <dbReference type="Pfam" id="PF00294"/>
    </source>
</evidence>
<reference evidence="4 5" key="1">
    <citation type="submission" date="2019-03" db="EMBL/GenBank/DDBJ databases">
        <title>Metabolic potential of uncultured bacteria and archaea associated with petroleum seepage in deep-sea sediments.</title>
        <authorList>
            <person name="Dong X."/>
            <person name="Hubert C."/>
        </authorList>
    </citation>
    <scope>NUCLEOTIDE SEQUENCE [LARGE SCALE GENOMIC DNA]</scope>
    <source>
        <strain evidence="4">E29_bin28</strain>
    </source>
</reference>
<dbReference type="EMBL" id="SOIJ01000098">
    <property type="protein sequence ID" value="TET93523.1"/>
    <property type="molecule type" value="Genomic_DNA"/>
</dbReference>
<evidence type="ECO:0000313" key="5">
    <source>
        <dbReference type="Proteomes" id="UP000316925"/>
    </source>
</evidence>
<evidence type="ECO:0000256" key="2">
    <source>
        <dbReference type="ARBA" id="ARBA00022777"/>
    </source>
</evidence>
<evidence type="ECO:0000313" key="4">
    <source>
        <dbReference type="EMBL" id="TET93523.1"/>
    </source>
</evidence>
<dbReference type="InterPro" id="IPR002139">
    <property type="entry name" value="Ribo/fructo_kinase"/>
</dbReference>
<dbReference type="Gene3D" id="3.40.1190.20">
    <property type="match status" value="1"/>
</dbReference>
<comment type="caution">
    <text evidence="4">The sequence shown here is derived from an EMBL/GenBank/DDBJ whole genome shotgun (WGS) entry which is preliminary data.</text>
</comment>
<accession>A0A523YPS2</accession>
<feature type="domain" description="Carbohydrate kinase PfkB" evidence="3">
    <location>
        <begin position="12"/>
        <end position="294"/>
    </location>
</feature>
<dbReference type="PANTHER" id="PTHR42774:SF3">
    <property type="entry name" value="KETOHEXOKINASE"/>
    <property type="match status" value="1"/>
</dbReference>
<sequence length="318" mass="34875">MNRIGKDKQRFDVVGLGSCAVDLLGIVPSFPKPDTKSKMIRLIQQGGGPVATALVTLARLGAKVSFVGKLGNNEFSRFAINEFSQEGVDTSGIIKEEKAGPFFAFIVVDEKKGSRTIWWTDQMVSRLKKEELSKDFITSCQILHLDEYDLPAALLAATWAKEVGVKTVLDAETPEKRQLLPLIKLIDFLIVPEEFALGFSGTTNVEKAAEFFLKRGPRVVVVTQGKRGSLIRTEEKSFFQPAFKVPVVDTTGCGDVFHGGFIYGLLKDWPIEVTSEFASAVAAIKCKKLGGRAGCPSFEGVKDFLLLFGSEKIKSFLK</sequence>
<keyword evidence="2 4" id="KW-0418">Kinase</keyword>
<organism evidence="4 5">
    <name type="scientific">Aerophobetes bacterium</name>
    <dbReference type="NCBI Taxonomy" id="2030807"/>
    <lineage>
        <taxon>Bacteria</taxon>
        <taxon>Candidatus Aerophobota</taxon>
    </lineage>
</organism>
<dbReference type="Pfam" id="PF00294">
    <property type="entry name" value="PfkB"/>
    <property type="match status" value="1"/>
</dbReference>